<dbReference type="EMBL" id="JACHXD010000002">
    <property type="protein sequence ID" value="MBB3118052.1"/>
    <property type="molecule type" value="Genomic_DNA"/>
</dbReference>
<protein>
    <submittedName>
        <fullName evidence="10">Protease secretion system outer membrane protein</fullName>
    </submittedName>
</protein>
<gene>
    <name evidence="10" type="ORF">FHS03_001078</name>
</gene>
<feature type="signal peptide" evidence="9">
    <location>
        <begin position="1"/>
        <end position="30"/>
    </location>
</feature>
<feature type="coiled-coil region" evidence="8">
    <location>
        <begin position="188"/>
        <end position="215"/>
    </location>
</feature>
<evidence type="ECO:0000256" key="2">
    <source>
        <dbReference type="ARBA" id="ARBA00007613"/>
    </source>
</evidence>
<keyword evidence="8" id="KW-0175">Coiled coil</keyword>
<evidence type="ECO:0000256" key="3">
    <source>
        <dbReference type="ARBA" id="ARBA00022448"/>
    </source>
</evidence>
<dbReference type="Pfam" id="PF02321">
    <property type="entry name" value="OEP"/>
    <property type="match status" value="2"/>
</dbReference>
<accession>A0A7W5B7N4</accession>
<keyword evidence="7" id="KW-0998">Cell outer membrane</keyword>
<keyword evidence="3" id="KW-0813">Transport</keyword>
<keyword evidence="4" id="KW-1134">Transmembrane beta strand</keyword>
<sequence>MRQTLKRHLPRLLPMAVGAALMLHGSGAAALGLLQAYEAALQNDPAYRAARYARDAGAENRIVGRSTLLPSLSGSFNGSKNNSTIGFDGKESPRDYISRSSTVQLRQPLFSLEALARYKQGVAQSDYAQMQYASQSQEVIVRVVNAYLDVLYRKDQLALARAQRDMYAEQRQVNNRLFTKGEGTRTDMLETQARLDLSEAQLLEAQDEVANATSALSGIIGGEVDELDPLAPGFRVQAADQRSFTDWKTLALEQNPDVRALTNAVEIARQEVNKQRSGHAPRLDFVAVYQKSASETINLYNQDTTVRSLGIQLNIPLYNGGAVSALTRQAVANQEKAKADLQTQVDKVSTELRRQYNLVASSVTRIAALEKAVSSGELLTQATQQSIKGGVRINLDLLNAQQQLVSSKRDLAQARYNYLLSSLRLRAAAGILSGEDLRAMAAYFR</sequence>
<comment type="subcellular location">
    <subcellularLocation>
        <location evidence="1">Cell outer membrane</location>
    </subcellularLocation>
</comment>
<proteinExistence type="inferred from homology"/>
<dbReference type="GO" id="GO:0006508">
    <property type="term" value="P:proteolysis"/>
    <property type="evidence" value="ECO:0007669"/>
    <property type="project" value="UniProtKB-KW"/>
</dbReference>
<keyword evidence="10" id="KW-0378">Hydrolase</keyword>
<dbReference type="PANTHER" id="PTHR30026:SF20">
    <property type="entry name" value="OUTER MEMBRANE PROTEIN TOLC"/>
    <property type="match status" value="1"/>
</dbReference>
<dbReference type="GO" id="GO:1990281">
    <property type="term" value="C:efflux pump complex"/>
    <property type="evidence" value="ECO:0007669"/>
    <property type="project" value="TreeGrafter"/>
</dbReference>
<evidence type="ECO:0000256" key="1">
    <source>
        <dbReference type="ARBA" id="ARBA00004442"/>
    </source>
</evidence>
<dbReference type="Proteomes" id="UP000541535">
    <property type="component" value="Unassembled WGS sequence"/>
</dbReference>
<dbReference type="InterPro" id="IPR051906">
    <property type="entry name" value="TolC-like"/>
</dbReference>
<dbReference type="GO" id="GO:0008233">
    <property type="term" value="F:peptidase activity"/>
    <property type="evidence" value="ECO:0007669"/>
    <property type="project" value="UniProtKB-KW"/>
</dbReference>
<evidence type="ECO:0000256" key="6">
    <source>
        <dbReference type="ARBA" id="ARBA00023136"/>
    </source>
</evidence>
<keyword evidence="5" id="KW-0812">Transmembrane</keyword>
<dbReference type="InterPro" id="IPR010130">
    <property type="entry name" value="T1SS_OMP_TolC"/>
</dbReference>
<dbReference type="SUPFAM" id="SSF56954">
    <property type="entry name" value="Outer membrane efflux proteins (OEP)"/>
    <property type="match status" value="1"/>
</dbReference>
<dbReference type="Gene3D" id="1.20.1600.10">
    <property type="entry name" value="Outer membrane efflux proteins (OEP)"/>
    <property type="match status" value="1"/>
</dbReference>
<dbReference type="GO" id="GO:0009279">
    <property type="term" value="C:cell outer membrane"/>
    <property type="evidence" value="ECO:0007669"/>
    <property type="project" value="UniProtKB-SubCell"/>
</dbReference>
<keyword evidence="9" id="KW-0732">Signal</keyword>
<evidence type="ECO:0000256" key="9">
    <source>
        <dbReference type="SAM" id="SignalP"/>
    </source>
</evidence>
<dbReference type="RefSeq" id="WP_371871595.1">
    <property type="nucleotide sequence ID" value="NZ_JACHXD010000002.1"/>
</dbReference>
<dbReference type="GO" id="GO:0015562">
    <property type="term" value="F:efflux transmembrane transporter activity"/>
    <property type="evidence" value="ECO:0007669"/>
    <property type="project" value="InterPro"/>
</dbReference>
<dbReference type="PANTHER" id="PTHR30026">
    <property type="entry name" value="OUTER MEMBRANE PROTEIN TOLC"/>
    <property type="match status" value="1"/>
</dbReference>
<evidence type="ECO:0000256" key="5">
    <source>
        <dbReference type="ARBA" id="ARBA00022692"/>
    </source>
</evidence>
<reference evidence="10 11" key="1">
    <citation type="submission" date="2020-08" db="EMBL/GenBank/DDBJ databases">
        <title>Genomic Encyclopedia of Type Strains, Phase III (KMG-III): the genomes of soil and plant-associated and newly described type strains.</title>
        <authorList>
            <person name="Whitman W."/>
        </authorList>
    </citation>
    <scope>NUCLEOTIDE SEQUENCE [LARGE SCALE GENOMIC DNA]</scope>
    <source>
        <strain evidence="10 11">CECT 8897</strain>
    </source>
</reference>
<dbReference type="NCBIfam" id="TIGR01844">
    <property type="entry name" value="type_I_sec_TolC"/>
    <property type="match status" value="1"/>
</dbReference>
<feature type="chain" id="PRO_5031087173" evidence="9">
    <location>
        <begin position="31"/>
        <end position="445"/>
    </location>
</feature>
<comment type="similarity">
    <text evidence="2">Belongs to the outer membrane factor (OMF) (TC 1.B.17) family.</text>
</comment>
<keyword evidence="11" id="KW-1185">Reference proteome</keyword>
<comment type="caution">
    <text evidence="10">The sequence shown here is derived from an EMBL/GenBank/DDBJ whole genome shotgun (WGS) entry which is preliminary data.</text>
</comment>
<evidence type="ECO:0000256" key="8">
    <source>
        <dbReference type="SAM" id="Coils"/>
    </source>
</evidence>
<evidence type="ECO:0000256" key="4">
    <source>
        <dbReference type="ARBA" id="ARBA00022452"/>
    </source>
</evidence>
<name>A0A7W5B7N4_9BURK</name>
<organism evidence="10 11">
    <name type="scientific">Pseudoduganella violacea</name>
    <dbReference type="NCBI Taxonomy" id="1715466"/>
    <lineage>
        <taxon>Bacteria</taxon>
        <taxon>Pseudomonadati</taxon>
        <taxon>Pseudomonadota</taxon>
        <taxon>Betaproteobacteria</taxon>
        <taxon>Burkholderiales</taxon>
        <taxon>Oxalobacteraceae</taxon>
        <taxon>Telluria group</taxon>
        <taxon>Pseudoduganella</taxon>
    </lineage>
</organism>
<dbReference type="InterPro" id="IPR003423">
    <property type="entry name" value="OMP_efflux"/>
</dbReference>
<dbReference type="GO" id="GO:0015288">
    <property type="term" value="F:porin activity"/>
    <property type="evidence" value="ECO:0007669"/>
    <property type="project" value="TreeGrafter"/>
</dbReference>
<keyword evidence="10" id="KW-0645">Protease</keyword>
<keyword evidence="6" id="KW-0472">Membrane</keyword>
<evidence type="ECO:0000313" key="11">
    <source>
        <dbReference type="Proteomes" id="UP000541535"/>
    </source>
</evidence>
<evidence type="ECO:0000313" key="10">
    <source>
        <dbReference type="EMBL" id="MBB3118052.1"/>
    </source>
</evidence>
<evidence type="ECO:0000256" key="7">
    <source>
        <dbReference type="ARBA" id="ARBA00023237"/>
    </source>
</evidence>
<dbReference type="AlphaFoldDB" id="A0A7W5B7N4"/>